<dbReference type="InterPro" id="IPR006129">
    <property type="entry name" value="AdhesinB"/>
</dbReference>
<comment type="caution">
    <text evidence="6">The sequence shown here is derived from an EMBL/GenBank/DDBJ whole genome shotgun (WGS) entry which is preliminary data.</text>
</comment>
<dbReference type="PRINTS" id="PR00691">
    <property type="entry name" value="ADHESINB"/>
</dbReference>
<accession>A0ABX2ZQH2</accession>
<dbReference type="PROSITE" id="PS51257">
    <property type="entry name" value="PROKAR_LIPOPROTEIN"/>
    <property type="match status" value="1"/>
</dbReference>
<evidence type="ECO:0000256" key="4">
    <source>
        <dbReference type="RuleBase" id="RU003512"/>
    </source>
</evidence>
<keyword evidence="2 4" id="KW-0813">Transport</keyword>
<feature type="signal peptide" evidence="5">
    <location>
        <begin position="1"/>
        <end position="20"/>
    </location>
</feature>
<dbReference type="InterPro" id="IPR050492">
    <property type="entry name" value="Bact_metal-bind_prot9"/>
</dbReference>
<dbReference type="PRINTS" id="PR00690">
    <property type="entry name" value="ADHESNFAMILY"/>
</dbReference>
<dbReference type="InterPro" id="IPR006128">
    <property type="entry name" value="Lipoprotein_PsaA-like"/>
</dbReference>
<dbReference type="InterPro" id="IPR006127">
    <property type="entry name" value="ZnuA-like"/>
</dbReference>
<evidence type="ECO:0000313" key="6">
    <source>
        <dbReference type="EMBL" id="ODG90955.1"/>
    </source>
</evidence>
<evidence type="ECO:0000256" key="1">
    <source>
        <dbReference type="ARBA" id="ARBA00011028"/>
    </source>
</evidence>
<feature type="chain" id="PRO_5045461570" evidence="5">
    <location>
        <begin position="21"/>
        <end position="318"/>
    </location>
</feature>
<dbReference type="Pfam" id="PF01297">
    <property type="entry name" value="ZnuA"/>
    <property type="match status" value="1"/>
</dbReference>
<dbReference type="RefSeq" id="WP_069034349.1">
    <property type="nucleotide sequence ID" value="NZ_MDKC01000032.1"/>
</dbReference>
<comment type="similarity">
    <text evidence="1 4">Belongs to the bacterial solute-binding protein 9 family.</text>
</comment>
<dbReference type="SUPFAM" id="SSF53807">
    <property type="entry name" value="Helical backbone' metal receptor"/>
    <property type="match status" value="1"/>
</dbReference>
<protein>
    <submittedName>
        <fullName evidence="6">Zinc ABC transporter substrate-binding protein</fullName>
    </submittedName>
</protein>
<gene>
    <name evidence="6" type="ORF">BED47_07915</name>
</gene>
<dbReference type="CDD" id="cd01017">
    <property type="entry name" value="AdcA"/>
    <property type="match status" value="1"/>
</dbReference>
<sequence length="318" mass="35835">MKNINLKPLLTISISLFLLAGCSSKSISTSNKSENKSKKIKIVTTFYPVYEFTKNVAKDNADIKLLIPSSIEPHEWEPTPKDVGEIQNADLFIYNSPYMETWVPNIEKSLSNKRSSFIEASSGISLIEGQENEDEQSTNNNTEQMDPHVWLSPVLAQKEVQNITKALINIDPAHTEEYKKNSDDYVKKLQVLDHQYRTTLMNMKNKEIITQHAAFGYLTKQYGLVQVPIAGLSPSNEPSPSRMAELKQFAKNHDINTIFFEEVASPKVAKTLANEIGAKTAVLNTLEGLSEEEQKQGIDYISVMENNLKILKKVLENK</sequence>
<keyword evidence="3 5" id="KW-0732">Signal</keyword>
<dbReference type="Gene3D" id="3.40.50.1980">
    <property type="entry name" value="Nitrogenase molybdenum iron protein domain"/>
    <property type="match status" value="2"/>
</dbReference>
<evidence type="ECO:0000313" key="7">
    <source>
        <dbReference type="Proteomes" id="UP000094580"/>
    </source>
</evidence>
<organism evidence="6 7">
    <name type="scientific">Gottfriedia luciferensis</name>
    <dbReference type="NCBI Taxonomy" id="178774"/>
    <lineage>
        <taxon>Bacteria</taxon>
        <taxon>Bacillati</taxon>
        <taxon>Bacillota</taxon>
        <taxon>Bacilli</taxon>
        <taxon>Bacillales</taxon>
        <taxon>Bacillaceae</taxon>
        <taxon>Gottfriedia</taxon>
    </lineage>
</organism>
<evidence type="ECO:0000256" key="5">
    <source>
        <dbReference type="SAM" id="SignalP"/>
    </source>
</evidence>
<dbReference type="PANTHER" id="PTHR42953:SF3">
    <property type="entry name" value="HIGH-AFFINITY ZINC UPTAKE SYSTEM PROTEIN ZNUA"/>
    <property type="match status" value="1"/>
</dbReference>
<dbReference type="PANTHER" id="PTHR42953">
    <property type="entry name" value="HIGH-AFFINITY ZINC UPTAKE SYSTEM PROTEIN ZNUA-RELATED"/>
    <property type="match status" value="1"/>
</dbReference>
<name>A0ABX2ZQH2_9BACI</name>
<keyword evidence="7" id="KW-1185">Reference proteome</keyword>
<dbReference type="Proteomes" id="UP000094580">
    <property type="component" value="Unassembled WGS sequence"/>
</dbReference>
<proteinExistence type="inferred from homology"/>
<dbReference type="EMBL" id="MDKC01000032">
    <property type="protein sequence ID" value="ODG90955.1"/>
    <property type="molecule type" value="Genomic_DNA"/>
</dbReference>
<evidence type="ECO:0000256" key="2">
    <source>
        <dbReference type="ARBA" id="ARBA00022448"/>
    </source>
</evidence>
<reference evidence="6 7" key="1">
    <citation type="submission" date="2016-07" db="EMBL/GenBank/DDBJ databases">
        <authorList>
            <person name="Townsley L."/>
            <person name="Shank E.A."/>
        </authorList>
    </citation>
    <scope>NUCLEOTIDE SEQUENCE [LARGE SCALE GENOMIC DNA]</scope>
    <source>
        <strain evidence="6 7">CH01</strain>
    </source>
</reference>
<evidence type="ECO:0000256" key="3">
    <source>
        <dbReference type="ARBA" id="ARBA00022729"/>
    </source>
</evidence>